<protein>
    <submittedName>
        <fullName evidence="2">Uncharacterized protein</fullName>
    </submittedName>
</protein>
<dbReference type="AlphaFoldDB" id="A0A8J3ESW0"/>
<dbReference type="Proteomes" id="UP000650511">
    <property type="component" value="Unassembled WGS sequence"/>
</dbReference>
<feature type="region of interest" description="Disordered" evidence="1">
    <location>
        <begin position="1"/>
        <end position="26"/>
    </location>
</feature>
<organism evidence="2 3">
    <name type="scientific">Egicoccus halophilus</name>
    <dbReference type="NCBI Taxonomy" id="1670830"/>
    <lineage>
        <taxon>Bacteria</taxon>
        <taxon>Bacillati</taxon>
        <taxon>Actinomycetota</taxon>
        <taxon>Nitriliruptoria</taxon>
        <taxon>Egicoccales</taxon>
        <taxon>Egicoccaceae</taxon>
        <taxon>Egicoccus</taxon>
    </lineage>
</organism>
<gene>
    <name evidence="2" type="ORF">GCM10011354_00270</name>
</gene>
<accession>A0A8J3ESW0</accession>
<reference evidence="2" key="1">
    <citation type="journal article" date="2014" name="Int. J. Syst. Evol. Microbiol.">
        <title>Complete genome sequence of Corynebacterium casei LMG S-19264T (=DSM 44701T), isolated from a smear-ripened cheese.</title>
        <authorList>
            <consortium name="US DOE Joint Genome Institute (JGI-PGF)"/>
            <person name="Walter F."/>
            <person name="Albersmeier A."/>
            <person name="Kalinowski J."/>
            <person name="Ruckert C."/>
        </authorList>
    </citation>
    <scope>NUCLEOTIDE SEQUENCE</scope>
    <source>
        <strain evidence="2">CGMCC 1.14988</strain>
    </source>
</reference>
<comment type="caution">
    <text evidence="2">The sequence shown here is derived from an EMBL/GenBank/DDBJ whole genome shotgun (WGS) entry which is preliminary data.</text>
</comment>
<evidence type="ECO:0000313" key="2">
    <source>
        <dbReference type="EMBL" id="GGI02412.1"/>
    </source>
</evidence>
<reference evidence="2" key="2">
    <citation type="submission" date="2020-09" db="EMBL/GenBank/DDBJ databases">
        <authorList>
            <person name="Sun Q."/>
            <person name="Zhou Y."/>
        </authorList>
    </citation>
    <scope>NUCLEOTIDE SEQUENCE</scope>
    <source>
        <strain evidence="2">CGMCC 1.14988</strain>
    </source>
</reference>
<evidence type="ECO:0000313" key="3">
    <source>
        <dbReference type="Proteomes" id="UP000650511"/>
    </source>
</evidence>
<sequence>MVTDTDDGEGDQAAERAVEPATRPREMHATPLRFAWGMRLCPQWTQRSPETLSTTDQEHRVMIVGPLTLYYARADVRDAPSQATDLTAPDVRCVTETS</sequence>
<name>A0A8J3ESW0_9ACTN</name>
<keyword evidence="3" id="KW-1185">Reference proteome</keyword>
<proteinExistence type="predicted"/>
<feature type="compositionally biased region" description="Basic and acidic residues" evidence="1">
    <location>
        <begin position="13"/>
        <end position="26"/>
    </location>
</feature>
<dbReference type="EMBL" id="BMHA01000001">
    <property type="protein sequence ID" value="GGI02412.1"/>
    <property type="molecule type" value="Genomic_DNA"/>
</dbReference>
<evidence type="ECO:0000256" key="1">
    <source>
        <dbReference type="SAM" id="MobiDB-lite"/>
    </source>
</evidence>
<feature type="compositionally biased region" description="Acidic residues" evidence="1">
    <location>
        <begin position="1"/>
        <end position="12"/>
    </location>
</feature>